<feature type="domain" description="BESS" evidence="2">
    <location>
        <begin position="1"/>
        <end position="35"/>
    </location>
</feature>
<organism evidence="3 4">
    <name type="scientific">Parnassius apollo</name>
    <name type="common">Apollo butterfly</name>
    <name type="synonym">Papilio apollo</name>
    <dbReference type="NCBI Taxonomy" id="110799"/>
    <lineage>
        <taxon>Eukaryota</taxon>
        <taxon>Metazoa</taxon>
        <taxon>Ecdysozoa</taxon>
        <taxon>Arthropoda</taxon>
        <taxon>Hexapoda</taxon>
        <taxon>Insecta</taxon>
        <taxon>Pterygota</taxon>
        <taxon>Neoptera</taxon>
        <taxon>Endopterygota</taxon>
        <taxon>Lepidoptera</taxon>
        <taxon>Glossata</taxon>
        <taxon>Ditrysia</taxon>
        <taxon>Papilionoidea</taxon>
        <taxon>Papilionidae</taxon>
        <taxon>Parnassiinae</taxon>
        <taxon>Parnassini</taxon>
        <taxon>Parnassius</taxon>
        <taxon>Parnassius</taxon>
    </lineage>
</organism>
<keyword evidence="4" id="KW-1185">Reference proteome</keyword>
<dbReference type="AlphaFoldDB" id="A0A8S3Y6H7"/>
<keyword evidence="1" id="KW-0539">Nucleus</keyword>
<evidence type="ECO:0000259" key="2">
    <source>
        <dbReference type="PROSITE" id="PS51031"/>
    </source>
</evidence>
<comment type="subcellular location">
    <subcellularLocation>
        <location evidence="1">Nucleus</location>
    </subcellularLocation>
</comment>
<dbReference type="GO" id="GO:0005634">
    <property type="term" value="C:nucleus"/>
    <property type="evidence" value="ECO:0007669"/>
    <property type="project" value="UniProtKB-SubCell"/>
</dbReference>
<accession>A0A8S3Y6H7</accession>
<reference evidence="3" key="1">
    <citation type="submission" date="2021-04" db="EMBL/GenBank/DDBJ databases">
        <authorList>
            <person name="Tunstrom K."/>
        </authorList>
    </citation>
    <scope>NUCLEOTIDE SEQUENCE</scope>
</reference>
<dbReference type="OrthoDB" id="6147983at2759"/>
<dbReference type="PROSITE" id="PS51031">
    <property type="entry name" value="BESS"/>
    <property type="match status" value="1"/>
</dbReference>
<comment type="caution">
    <text evidence="3">The sequence shown here is derived from an EMBL/GenBank/DDBJ whole genome shotgun (WGS) entry which is preliminary data.</text>
</comment>
<evidence type="ECO:0000313" key="3">
    <source>
        <dbReference type="EMBL" id="CAG5055658.1"/>
    </source>
</evidence>
<sequence length="108" mass="12286">MFLLSLLPDIQSLSDEQMSAFRIKVLILLEEIKKPTSSVIQSQLRQYRDYFPIPSVNSHTPLVPSIPSPMNYSTDSQVFSGYSQPQALTLTPINYSQNINDFEDFAIE</sequence>
<gene>
    <name evidence="3" type="ORF">PAPOLLO_LOCUS26372</name>
</gene>
<proteinExistence type="predicted"/>
<dbReference type="Pfam" id="PF02944">
    <property type="entry name" value="BESS"/>
    <property type="match status" value="1"/>
</dbReference>
<name>A0A8S3Y6H7_PARAO</name>
<dbReference type="InterPro" id="IPR004210">
    <property type="entry name" value="BESS_motif"/>
</dbReference>
<dbReference type="EMBL" id="CAJQZP010001584">
    <property type="protein sequence ID" value="CAG5055658.1"/>
    <property type="molecule type" value="Genomic_DNA"/>
</dbReference>
<evidence type="ECO:0000313" key="4">
    <source>
        <dbReference type="Proteomes" id="UP000691718"/>
    </source>
</evidence>
<dbReference type="Proteomes" id="UP000691718">
    <property type="component" value="Unassembled WGS sequence"/>
</dbReference>
<dbReference type="GO" id="GO:0003677">
    <property type="term" value="F:DNA binding"/>
    <property type="evidence" value="ECO:0007669"/>
    <property type="project" value="InterPro"/>
</dbReference>
<protein>
    <submittedName>
        <fullName evidence="3">(apollo) hypothetical protein</fullName>
    </submittedName>
</protein>
<evidence type="ECO:0000256" key="1">
    <source>
        <dbReference type="PROSITE-ProRule" id="PRU00371"/>
    </source>
</evidence>